<dbReference type="WBParaSite" id="Hba_15429">
    <property type="protein sequence ID" value="Hba_15429"/>
    <property type="gene ID" value="Hba_15429"/>
</dbReference>
<reference evidence="2" key="1">
    <citation type="submission" date="2016-11" db="UniProtKB">
        <authorList>
            <consortium name="WormBaseParasite"/>
        </authorList>
    </citation>
    <scope>IDENTIFICATION</scope>
</reference>
<organism evidence="1 2">
    <name type="scientific">Heterorhabditis bacteriophora</name>
    <name type="common">Entomopathogenic nematode worm</name>
    <dbReference type="NCBI Taxonomy" id="37862"/>
    <lineage>
        <taxon>Eukaryota</taxon>
        <taxon>Metazoa</taxon>
        <taxon>Ecdysozoa</taxon>
        <taxon>Nematoda</taxon>
        <taxon>Chromadorea</taxon>
        <taxon>Rhabditida</taxon>
        <taxon>Rhabditina</taxon>
        <taxon>Rhabditomorpha</taxon>
        <taxon>Strongyloidea</taxon>
        <taxon>Heterorhabditidae</taxon>
        <taxon>Heterorhabditis</taxon>
    </lineage>
</organism>
<evidence type="ECO:0000313" key="2">
    <source>
        <dbReference type="WBParaSite" id="Hba_15429"/>
    </source>
</evidence>
<sequence length="126" mass="14194">MPTTCTNEGFTSCPQGYSCQQQPETNNYYCCTSLDDRLNDGCPPSQFAYFVGDEVKTCDPFNSFDSICPLHYTCQWSLKNQKYQCCGTRLIKRTKSKIDDGCLNKQFALINLKSGKPRVCTPGEVN</sequence>
<dbReference type="Pfam" id="PF14625">
    <property type="entry name" value="Lustrin_cystein"/>
    <property type="match status" value="2"/>
</dbReference>
<dbReference type="PANTHER" id="PTHR46339:SF5">
    <property type="entry name" value="BPTI_KUNITZ INHIBITOR DOMAIN-CONTAINING PROTEIN"/>
    <property type="match status" value="1"/>
</dbReference>
<accession>A0A1I7XDK2</accession>
<dbReference type="InterPro" id="IPR053014">
    <property type="entry name" value="Cuticle_assoc_divergent"/>
</dbReference>
<keyword evidence="1" id="KW-1185">Reference proteome</keyword>
<dbReference type="Proteomes" id="UP000095283">
    <property type="component" value="Unplaced"/>
</dbReference>
<dbReference type="AlphaFoldDB" id="A0A1I7XDK2"/>
<dbReference type="SMART" id="SM00289">
    <property type="entry name" value="WR1"/>
    <property type="match status" value="2"/>
</dbReference>
<evidence type="ECO:0000313" key="1">
    <source>
        <dbReference type="Proteomes" id="UP000095283"/>
    </source>
</evidence>
<dbReference type="InterPro" id="IPR006150">
    <property type="entry name" value="Cys_repeat_1"/>
</dbReference>
<dbReference type="InterPro" id="IPR028150">
    <property type="entry name" value="Lustrin_cystein"/>
</dbReference>
<proteinExistence type="predicted"/>
<protein>
    <submittedName>
        <fullName evidence="2">CC domain-containing protein</fullName>
    </submittedName>
</protein>
<dbReference type="PANTHER" id="PTHR46339">
    <property type="entry name" value="PROTEIN CBG15282-RELATED"/>
    <property type="match status" value="1"/>
</dbReference>
<name>A0A1I7XDK2_HETBA</name>